<feature type="signal peptide" evidence="1">
    <location>
        <begin position="1"/>
        <end position="28"/>
    </location>
</feature>
<keyword evidence="3" id="KW-1185">Reference proteome</keyword>
<dbReference type="Proteomes" id="UP001501237">
    <property type="component" value="Unassembled WGS sequence"/>
</dbReference>
<evidence type="ECO:0000313" key="2">
    <source>
        <dbReference type="EMBL" id="GAA3221584.1"/>
    </source>
</evidence>
<dbReference type="EMBL" id="BAAAUV010000012">
    <property type="protein sequence ID" value="GAA3221584.1"/>
    <property type="molecule type" value="Genomic_DNA"/>
</dbReference>
<evidence type="ECO:0000313" key="3">
    <source>
        <dbReference type="Proteomes" id="UP001501237"/>
    </source>
</evidence>
<comment type="caution">
    <text evidence="2">The sequence shown here is derived from an EMBL/GenBank/DDBJ whole genome shotgun (WGS) entry which is preliminary data.</text>
</comment>
<gene>
    <name evidence="2" type="ORF">GCM10010468_46790</name>
</gene>
<sequence>MNRARRNGAAGILAVSALGLLFAGPAQAREQVPCGDVPALRAAIRQANATDGTVVLAPGCAYRLTTPDSGEDGLPPITGDVRISSANAVLTRISGPPFRILHVTGGGTLTLERTTISGGLASGGGALLSEGGTVTLVDVTVEKSRATGQGGGIDNATGTLTMRGGFLRANVSANNGGGVENRAAGATTLIGVSITGNTGGGWGGGVGNDGNSALSLVSSTVSGNRAARGGGLSTTGSAVTVLSSRITDNVAATQQGGGGIYGPGGRIELFWAGITGNAPDNCAPAGGIAGCAN</sequence>
<dbReference type="SUPFAM" id="SSF51126">
    <property type="entry name" value="Pectin lyase-like"/>
    <property type="match status" value="1"/>
</dbReference>
<evidence type="ECO:0000256" key="1">
    <source>
        <dbReference type="SAM" id="SignalP"/>
    </source>
</evidence>
<reference evidence="3" key="1">
    <citation type="journal article" date="2019" name="Int. J. Syst. Evol. Microbiol.">
        <title>The Global Catalogue of Microorganisms (GCM) 10K type strain sequencing project: providing services to taxonomists for standard genome sequencing and annotation.</title>
        <authorList>
            <consortium name="The Broad Institute Genomics Platform"/>
            <consortium name="The Broad Institute Genome Sequencing Center for Infectious Disease"/>
            <person name="Wu L."/>
            <person name="Ma J."/>
        </authorList>
    </citation>
    <scope>NUCLEOTIDE SEQUENCE [LARGE SCALE GENOMIC DNA]</scope>
    <source>
        <strain evidence="3">JCM 9377</strain>
    </source>
</reference>
<keyword evidence="1" id="KW-0732">Signal</keyword>
<feature type="chain" id="PRO_5046256537" description="Outer membrane repeat protein" evidence="1">
    <location>
        <begin position="29"/>
        <end position="293"/>
    </location>
</feature>
<protein>
    <recommendedName>
        <fullName evidence="4">Outer membrane repeat protein</fullName>
    </recommendedName>
</protein>
<dbReference type="Gene3D" id="2.160.20.20">
    <property type="match status" value="1"/>
</dbReference>
<proteinExistence type="predicted"/>
<dbReference type="InterPro" id="IPR011050">
    <property type="entry name" value="Pectin_lyase_fold/virulence"/>
</dbReference>
<organism evidence="2 3">
    <name type="scientific">Actinocorallia longicatena</name>
    <dbReference type="NCBI Taxonomy" id="111803"/>
    <lineage>
        <taxon>Bacteria</taxon>
        <taxon>Bacillati</taxon>
        <taxon>Actinomycetota</taxon>
        <taxon>Actinomycetes</taxon>
        <taxon>Streptosporangiales</taxon>
        <taxon>Thermomonosporaceae</taxon>
        <taxon>Actinocorallia</taxon>
    </lineage>
</organism>
<evidence type="ECO:0008006" key="4">
    <source>
        <dbReference type="Google" id="ProtNLM"/>
    </source>
</evidence>
<dbReference type="RefSeq" id="WP_344831899.1">
    <property type="nucleotide sequence ID" value="NZ_BAAAUV010000012.1"/>
</dbReference>
<accession>A0ABP6QH02</accession>
<name>A0ABP6QH02_9ACTN</name>
<dbReference type="InterPro" id="IPR012332">
    <property type="entry name" value="Autotransporter_pectin_lyase_C"/>
</dbReference>